<protein>
    <submittedName>
        <fullName evidence="2">Uncharacterized protein</fullName>
    </submittedName>
</protein>
<keyword evidence="3" id="KW-1185">Reference proteome</keyword>
<dbReference type="AlphaFoldDB" id="A0A0B2UMP8"/>
<evidence type="ECO:0000256" key="1">
    <source>
        <dbReference type="SAM" id="MobiDB-lite"/>
    </source>
</evidence>
<dbReference type="Proteomes" id="UP000031036">
    <property type="component" value="Unassembled WGS sequence"/>
</dbReference>
<dbReference type="EMBL" id="JPKZ01003266">
    <property type="protein sequence ID" value="KHN72246.1"/>
    <property type="molecule type" value="Genomic_DNA"/>
</dbReference>
<proteinExistence type="predicted"/>
<sequence>MASGNDLWNNQKTSSKVSKKTMNEFRNLCEGFLNNPDRVTKQVNAMVQEMSEKNKCAMKELAEIEKDIESMQQPCAFADIVFRTLYDRRLYNRAVVQQTPLILDHFKVNAKDSNVQLKLNDTSIAPFLWGQLEEWRRLEKDKPWQQRRRQSSEAIRAAEINRKRSLAMVESLQHDVALLQKIASLGLDECEQLRLKLMQTITSHTPLPSPEPSTSGSSTTSSSRSLSPFNVASCFVTIVFPKLFVDLRRMVCSDQIDATAQFALIAYSDF</sequence>
<comment type="caution">
    <text evidence="2">The sequence shown here is derived from an EMBL/GenBank/DDBJ whole genome shotgun (WGS) entry which is preliminary data.</text>
</comment>
<evidence type="ECO:0000313" key="3">
    <source>
        <dbReference type="Proteomes" id="UP000031036"/>
    </source>
</evidence>
<reference evidence="2 3" key="1">
    <citation type="submission" date="2014-11" db="EMBL/GenBank/DDBJ databases">
        <title>Genetic blueprint of the zoonotic pathogen Toxocara canis.</title>
        <authorList>
            <person name="Zhu X.-Q."/>
            <person name="Korhonen P.K."/>
            <person name="Cai H."/>
            <person name="Young N.D."/>
            <person name="Nejsum P."/>
            <person name="von Samson-Himmelstjerna G."/>
            <person name="Boag P.R."/>
            <person name="Tan P."/>
            <person name="Li Q."/>
            <person name="Min J."/>
            <person name="Yang Y."/>
            <person name="Wang X."/>
            <person name="Fang X."/>
            <person name="Hall R.S."/>
            <person name="Hofmann A."/>
            <person name="Sternberg P.W."/>
            <person name="Jex A.R."/>
            <person name="Gasser R.B."/>
        </authorList>
    </citation>
    <scope>NUCLEOTIDE SEQUENCE [LARGE SCALE GENOMIC DNA]</scope>
    <source>
        <strain evidence="2">PN_DK_2014</strain>
    </source>
</reference>
<evidence type="ECO:0000313" key="2">
    <source>
        <dbReference type="EMBL" id="KHN72246.1"/>
    </source>
</evidence>
<feature type="region of interest" description="Disordered" evidence="1">
    <location>
        <begin position="203"/>
        <end position="222"/>
    </location>
</feature>
<organism evidence="2 3">
    <name type="scientific">Toxocara canis</name>
    <name type="common">Canine roundworm</name>
    <dbReference type="NCBI Taxonomy" id="6265"/>
    <lineage>
        <taxon>Eukaryota</taxon>
        <taxon>Metazoa</taxon>
        <taxon>Ecdysozoa</taxon>
        <taxon>Nematoda</taxon>
        <taxon>Chromadorea</taxon>
        <taxon>Rhabditida</taxon>
        <taxon>Spirurina</taxon>
        <taxon>Ascaridomorpha</taxon>
        <taxon>Ascaridoidea</taxon>
        <taxon>Toxocaridae</taxon>
        <taxon>Toxocara</taxon>
    </lineage>
</organism>
<name>A0A0B2UMP8_TOXCA</name>
<accession>A0A0B2UMP8</accession>
<gene>
    <name evidence="2" type="ORF">Tcan_12194</name>
</gene>